<dbReference type="InterPro" id="IPR029026">
    <property type="entry name" value="tRNA_m1G_MTases_N"/>
</dbReference>
<comment type="catalytic activity">
    <reaction evidence="6">
        <text>5-carboxymethylaminomethyluridine(34) in tRNA(Leu) + S-adenosyl-L-methionine = 5-carboxymethylaminomethyl-2'-O-methyluridine(34) in tRNA(Leu) + S-adenosyl-L-homocysteine + H(+)</text>
        <dbReference type="Rhea" id="RHEA:43088"/>
        <dbReference type="Rhea" id="RHEA-COMP:10333"/>
        <dbReference type="Rhea" id="RHEA-COMP:10334"/>
        <dbReference type="ChEBI" id="CHEBI:15378"/>
        <dbReference type="ChEBI" id="CHEBI:57856"/>
        <dbReference type="ChEBI" id="CHEBI:59789"/>
        <dbReference type="ChEBI" id="CHEBI:74508"/>
        <dbReference type="ChEBI" id="CHEBI:74511"/>
        <dbReference type="EC" id="2.1.1.207"/>
    </reaction>
</comment>
<gene>
    <name evidence="9" type="ORF">JD108_18035</name>
    <name evidence="10" type="ORF">KDJ56_17975</name>
</gene>
<dbReference type="FunFam" id="3.40.1280.10:FF:000002">
    <property type="entry name" value="Peptidylprolyl isomerase"/>
    <property type="match status" value="1"/>
</dbReference>
<proteinExistence type="inferred from homology"/>
<evidence type="ECO:0000313" key="9">
    <source>
        <dbReference type="EMBL" id="QQE73761.1"/>
    </source>
</evidence>
<feature type="domain" description="tRNA/rRNA methyltransferase SpoU type" evidence="8">
    <location>
        <begin position="3"/>
        <end position="148"/>
    </location>
</feature>
<keyword evidence="1 6" id="KW-0963">Cytoplasm</keyword>
<dbReference type="GO" id="GO:0008175">
    <property type="term" value="F:tRNA methyltransferase activity"/>
    <property type="evidence" value="ECO:0007669"/>
    <property type="project" value="UniProtKB-UniRule"/>
</dbReference>
<evidence type="ECO:0000256" key="7">
    <source>
        <dbReference type="PIRSR" id="PIRSR029256-1"/>
    </source>
</evidence>
<dbReference type="HAMAP" id="MF_01885">
    <property type="entry name" value="tRNA_methyltr_TrmL"/>
    <property type="match status" value="1"/>
</dbReference>
<dbReference type="Proteomes" id="UP000677234">
    <property type="component" value="Chromosome"/>
</dbReference>
<dbReference type="InterPro" id="IPR029028">
    <property type="entry name" value="Alpha/beta_knot_MTases"/>
</dbReference>
<evidence type="ECO:0000313" key="12">
    <source>
        <dbReference type="Proteomes" id="UP000677234"/>
    </source>
</evidence>
<dbReference type="PANTHER" id="PTHR42971">
    <property type="entry name" value="TRNA (CYTIDINE(34)-2'-O)-METHYLTRANSFERASE"/>
    <property type="match status" value="1"/>
</dbReference>
<reference evidence="10" key="2">
    <citation type="submission" date="2021-04" db="EMBL/GenBank/DDBJ databases">
        <title>Brevibacillus composti FJAT-54423, complete genome.</title>
        <authorList>
            <person name="Tang R."/>
        </authorList>
    </citation>
    <scope>NUCLEOTIDE SEQUENCE</scope>
    <source>
        <strain evidence="10">FJAT-54424</strain>
    </source>
</reference>
<dbReference type="GO" id="GO:0042802">
    <property type="term" value="F:identical protein binding"/>
    <property type="evidence" value="ECO:0007669"/>
    <property type="project" value="UniProtKB-ARBA"/>
</dbReference>
<dbReference type="Gene3D" id="3.40.1280.10">
    <property type="match status" value="1"/>
</dbReference>
<comment type="subcellular location">
    <subcellularLocation>
        <location evidence="6">Cytoplasm</location>
    </subcellularLocation>
</comment>
<keyword evidence="3 6" id="KW-0808">Transferase</keyword>
<feature type="binding site" evidence="6 7">
    <location>
        <position position="107"/>
    </location>
    <ligand>
        <name>S-adenosyl-L-methionine</name>
        <dbReference type="ChEBI" id="CHEBI:59789"/>
    </ligand>
</feature>
<dbReference type="EC" id="2.1.1.207" evidence="6"/>
<sequence>MPLHIVLHEPLIPANTGNIARSCAATGAHLHLIHPLGFSTDDRYLKRAGLDYWHAVKVHHYDHFEHFAQVQKELLGERAGTFYFVETWGEKLYTEVAFRDGDYIILGKETTGLPQELTDRYKEQTIRIPMSGATRSVNLSNCAAIVLFEGLRQLGFPGLE</sequence>
<feature type="binding site" evidence="6 7">
    <location>
        <position position="136"/>
    </location>
    <ligand>
        <name>S-adenosyl-L-methionine</name>
        <dbReference type="ChEBI" id="CHEBI:59789"/>
    </ligand>
</feature>
<dbReference type="RefSeq" id="WP_198827361.1">
    <property type="nucleotide sequence ID" value="NZ_CP066308.1"/>
</dbReference>
<feature type="binding site" evidence="6 7">
    <location>
        <position position="128"/>
    </location>
    <ligand>
        <name>S-adenosyl-L-methionine</name>
        <dbReference type="ChEBI" id="CHEBI:59789"/>
    </ligand>
</feature>
<evidence type="ECO:0000256" key="4">
    <source>
        <dbReference type="ARBA" id="ARBA00022691"/>
    </source>
</evidence>
<evidence type="ECO:0000256" key="5">
    <source>
        <dbReference type="ARBA" id="ARBA00022694"/>
    </source>
</evidence>
<keyword evidence="12" id="KW-1185">Reference proteome</keyword>
<keyword evidence="4 6" id="KW-0949">S-adenosyl-L-methionine</keyword>
<dbReference type="GO" id="GO:0003723">
    <property type="term" value="F:RNA binding"/>
    <property type="evidence" value="ECO:0007669"/>
    <property type="project" value="InterPro"/>
</dbReference>
<dbReference type="InterPro" id="IPR001537">
    <property type="entry name" value="SpoU_MeTrfase"/>
</dbReference>
<dbReference type="SUPFAM" id="SSF75217">
    <property type="entry name" value="alpha/beta knot"/>
    <property type="match status" value="1"/>
</dbReference>
<comment type="catalytic activity">
    <reaction evidence="6">
        <text>cytidine(34) in tRNA + S-adenosyl-L-methionine = 2'-O-methylcytidine(34) in tRNA + S-adenosyl-L-homocysteine + H(+)</text>
        <dbReference type="Rhea" id="RHEA:43084"/>
        <dbReference type="Rhea" id="RHEA-COMP:10331"/>
        <dbReference type="Rhea" id="RHEA-COMP:10332"/>
        <dbReference type="ChEBI" id="CHEBI:15378"/>
        <dbReference type="ChEBI" id="CHEBI:57856"/>
        <dbReference type="ChEBI" id="CHEBI:59789"/>
        <dbReference type="ChEBI" id="CHEBI:74495"/>
        <dbReference type="ChEBI" id="CHEBI:82748"/>
        <dbReference type="EC" id="2.1.1.207"/>
    </reaction>
</comment>
<comment type="function">
    <text evidence="6">Could methylate the ribose at the nucleotide 34 wobble position in tRNA.</text>
</comment>
<dbReference type="CDD" id="cd18094">
    <property type="entry name" value="SpoU-like_TrmL"/>
    <property type="match status" value="1"/>
</dbReference>
<evidence type="ECO:0000256" key="3">
    <source>
        <dbReference type="ARBA" id="ARBA00022679"/>
    </source>
</evidence>
<protein>
    <recommendedName>
        <fullName evidence="6">Putative tRNA (cytidine(34)-2'-O)-methyltransferase</fullName>
        <ecNumber evidence="6">2.1.1.207</ecNumber>
    </recommendedName>
    <alternativeName>
        <fullName evidence="6">tRNA (cytidine/uridine-2'-O-)-methyltransferase</fullName>
    </alternativeName>
</protein>
<dbReference type="EMBL" id="CP066308">
    <property type="protein sequence ID" value="QQE73761.1"/>
    <property type="molecule type" value="Genomic_DNA"/>
</dbReference>
<evidence type="ECO:0000313" key="11">
    <source>
        <dbReference type="Proteomes" id="UP000595847"/>
    </source>
</evidence>
<keyword evidence="2 6" id="KW-0489">Methyltransferase</keyword>
<dbReference type="Proteomes" id="UP000595847">
    <property type="component" value="Chromosome"/>
</dbReference>
<reference evidence="9 11" key="1">
    <citation type="submission" date="2020-12" db="EMBL/GenBank/DDBJ databases">
        <title>strain FJAT-54423T represents a novel species of the genus Brevibacillus.</title>
        <authorList>
            <person name="Tang R."/>
        </authorList>
    </citation>
    <scope>NUCLEOTIDE SEQUENCE [LARGE SCALE GENOMIC DNA]</scope>
    <source>
        <strain evidence="9 11">FJAT-54423</strain>
    </source>
</reference>
<dbReference type="GO" id="GO:0005737">
    <property type="term" value="C:cytoplasm"/>
    <property type="evidence" value="ECO:0007669"/>
    <property type="project" value="UniProtKB-SubCell"/>
</dbReference>
<evidence type="ECO:0000256" key="1">
    <source>
        <dbReference type="ARBA" id="ARBA00022490"/>
    </source>
</evidence>
<evidence type="ECO:0000259" key="8">
    <source>
        <dbReference type="Pfam" id="PF00588"/>
    </source>
</evidence>
<dbReference type="GO" id="GO:0002130">
    <property type="term" value="P:wobble position ribose methylation"/>
    <property type="evidence" value="ECO:0007669"/>
    <property type="project" value="TreeGrafter"/>
</dbReference>
<dbReference type="AlphaFoldDB" id="A0A7T5EJI0"/>
<name>A0A7T5EJI0_9BACL</name>
<dbReference type="PIRSF" id="PIRSF029256">
    <property type="entry name" value="SpoU_TrmH_prd"/>
    <property type="match status" value="1"/>
</dbReference>
<feature type="binding site" evidence="6 7">
    <location>
        <position position="85"/>
    </location>
    <ligand>
        <name>S-adenosyl-L-methionine</name>
        <dbReference type="ChEBI" id="CHEBI:59789"/>
    </ligand>
</feature>
<dbReference type="PANTHER" id="PTHR42971:SF1">
    <property type="entry name" value="TRNA (CYTIDINE(34)-2'-O)-METHYLTRANSFERASE"/>
    <property type="match status" value="1"/>
</dbReference>
<dbReference type="KEGG" id="bcop:JD108_18035"/>
<accession>A0A7T5EJI0</accession>
<organism evidence="9 11">
    <name type="scientific">Brevibacillus composti</name>
    <dbReference type="NCBI Taxonomy" id="2796470"/>
    <lineage>
        <taxon>Bacteria</taxon>
        <taxon>Bacillati</taxon>
        <taxon>Bacillota</taxon>
        <taxon>Bacilli</taxon>
        <taxon>Bacillales</taxon>
        <taxon>Paenibacillaceae</taxon>
        <taxon>Brevibacillus</taxon>
    </lineage>
</organism>
<keyword evidence="5 6" id="KW-0819">tRNA processing</keyword>
<evidence type="ECO:0000313" key="10">
    <source>
        <dbReference type="EMBL" id="QUO40844.1"/>
    </source>
</evidence>
<dbReference type="EMBL" id="CP073708">
    <property type="protein sequence ID" value="QUO40844.1"/>
    <property type="molecule type" value="Genomic_DNA"/>
</dbReference>
<evidence type="ECO:0000256" key="6">
    <source>
        <dbReference type="HAMAP-Rule" id="MF_01885"/>
    </source>
</evidence>
<dbReference type="GO" id="GO:0008757">
    <property type="term" value="F:S-adenosylmethionine-dependent methyltransferase activity"/>
    <property type="evidence" value="ECO:0007669"/>
    <property type="project" value="UniProtKB-UniRule"/>
</dbReference>
<dbReference type="InterPro" id="IPR016914">
    <property type="entry name" value="TrmL"/>
</dbReference>
<evidence type="ECO:0000256" key="2">
    <source>
        <dbReference type="ARBA" id="ARBA00022603"/>
    </source>
</evidence>
<dbReference type="Pfam" id="PF00588">
    <property type="entry name" value="SpoU_methylase"/>
    <property type="match status" value="1"/>
</dbReference>
<comment type="similarity">
    <text evidence="6">Belongs to the class IV-like SAM-binding methyltransferase superfamily. RNA methyltransferase TrmH family. TrmL subfamily.</text>
</comment>